<feature type="transmembrane region" description="Helical" evidence="1">
    <location>
        <begin position="115"/>
        <end position="136"/>
    </location>
</feature>
<evidence type="ECO:0000313" key="3">
    <source>
        <dbReference type="Proteomes" id="UP001060112"/>
    </source>
</evidence>
<feature type="transmembrane region" description="Helical" evidence="1">
    <location>
        <begin position="148"/>
        <end position="168"/>
    </location>
</feature>
<sequence length="416" mass="49111">MNIVIANFFNLISLYYICKELLESRNFKKHLDKFIFLLIFLIISFININGASTQKSLMIFITYIIYILLQFKIHLFNILCAVIPFYAFSLLSELIIGVIINYFFGYSHIIKTYSFIYNIGLITSVLLLLLFSYIYAKFIKYLQLNLLPIYYILIFTFPLATIIFIATLDAYFSFINNTNTMLLLYVSILLSNFSILTIFFLIIRSNKISTDLELSLYRENLIKTKYNLLKNHYDNNFNFLHDLMHKCNRINNYLKDKDMKMLEAELNQLINITFKRFNFIYTNSFALNYVINSKIEELQENKINFISTIKYNDFSFINLEMQVELFSKLLDYSIILSQSIPFDKRNVILKSQKIGQQIIISNLINYNKKELTNIEKNIKSDFQNILQNIPNSNVSVKIKNNDCLSIIVYFLDESSI</sequence>
<keyword evidence="1" id="KW-0472">Membrane</keyword>
<organism evidence="2 3">
    <name type="scientific">Allocoprobacillus halotolerans</name>
    <dbReference type="NCBI Taxonomy" id="2944914"/>
    <lineage>
        <taxon>Bacteria</taxon>
        <taxon>Bacillati</taxon>
        <taxon>Bacillota</taxon>
        <taxon>Erysipelotrichia</taxon>
        <taxon>Erysipelotrichales</taxon>
        <taxon>Erysipelotrichaceae</taxon>
        <taxon>Allocoprobacillus</taxon>
    </lineage>
</organism>
<keyword evidence="1" id="KW-1133">Transmembrane helix</keyword>
<feature type="transmembrane region" description="Helical" evidence="1">
    <location>
        <begin position="34"/>
        <end position="51"/>
    </location>
</feature>
<feature type="transmembrane region" description="Helical" evidence="1">
    <location>
        <begin position="83"/>
        <end position="103"/>
    </location>
</feature>
<dbReference type="RefSeq" id="WP_290140654.1">
    <property type="nucleotide sequence ID" value="NZ_CP101620.1"/>
</dbReference>
<name>A0ABY5I3G6_9FIRM</name>
<evidence type="ECO:0000313" key="2">
    <source>
        <dbReference type="EMBL" id="UTY39520.1"/>
    </source>
</evidence>
<evidence type="ECO:0008006" key="4">
    <source>
        <dbReference type="Google" id="ProtNLM"/>
    </source>
</evidence>
<accession>A0ABY5I3G6</accession>
<gene>
    <name evidence="2" type="ORF">NMU03_01405</name>
</gene>
<proteinExistence type="predicted"/>
<dbReference type="Proteomes" id="UP001060112">
    <property type="component" value="Chromosome"/>
</dbReference>
<keyword evidence="3" id="KW-1185">Reference proteome</keyword>
<evidence type="ECO:0000256" key="1">
    <source>
        <dbReference type="SAM" id="Phobius"/>
    </source>
</evidence>
<reference evidence="2" key="1">
    <citation type="submission" date="2022-07" db="EMBL/GenBank/DDBJ databases">
        <title>Faecal culturing of patients with breast cancer.</title>
        <authorList>
            <person name="Teng N.M.Y."/>
            <person name="Kiu R."/>
            <person name="Evans R."/>
            <person name="Baker D.J."/>
            <person name="Zenner C."/>
            <person name="Robinson S.D."/>
            <person name="Hall L.J."/>
        </authorList>
    </citation>
    <scope>NUCLEOTIDE SEQUENCE</scope>
    <source>
        <strain evidence="2">LH1062</strain>
    </source>
</reference>
<feature type="transmembrane region" description="Helical" evidence="1">
    <location>
        <begin position="180"/>
        <end position="203"/>
    </location>
</feature>
<protein>
    <recommendedName>
        <fullName evidence="4">GHKL domain-containing protein</fullName>
    </recommendedName>
</protein>
<dbReference type="EMBL" id="CP101620">
    <property type="protein sequence ID" value="UTY39520.1"/>
    <property type="molecule type" value="Genomic_DNA"/>
</dbReference>
<keyword evidence="1" id="KW-0812">Transmembrane</keyword>
<feature type="transmembrane region" description="Helical" evidence="1">
    <location>
        <begin position="57"/>
        <end position="76"/>
    </location>
</feature>